<comment type="catalytic activity">
    <reaction evidence="12 13">
        <text>L-threonine + hydrogencarbonate + ATP = L-threonylcarbamoyladenylate + diphosphate + H2O</text>
        <dbReference type="Rhea" id="RHEA:36407"/>
        <dbReference type="ChEBI" id="CHEBI:15377"/>
        <dbReference type="ChEBI" id="CHEBI:17544"/>
        <dbReference type="ChEBI" id="CHEBI:30616"/>
        <dbReference type="ChEBI" id="CHEBI:33019"/>
        <dbReference type="ChEBI" id="CHEBI:57926"/>
        <dbReference type="ChEBI" id="CHEBI:73682"/>
        <dbReference type="EC" id="2.7.7.87"/>
    </reaction>
</comment>
<dbReference type="Gene3D" id="3.90.870.10">
    <property type="entry name" value="DHBP synthase"/>
    <property type="match status" value="1"/>
</dbReference>
<dbReference type="InterPro" id="IPR010923">
    <property type="entry name" value="T(6)A37_SUA5"/>
</dbReference>
<keyword evidence="6 13" id="KW-0808">Transferase</keyword>
<feature type="binding site" evidence="14">
    <location>
        <position position="130"/>
    </location>
    <ligand>
        <name>L-threonine</name>
        <dbReference type="ChEBI" id="CHEBI:57926"/>
    </ligand>
</feature>
<accession>A0A7T5JNM6</accession>
<evidence type="ECO:0000259" key="15">
    <source>
        <dbReference type="PROSITE" id="PS51163"/>
    </source>
</evidence>
<dbReference type="GO" id="GO:0061710">
    <property type="term" value="F:L-threonylcarbamoyladenylate synthase"/>
    <property type="evidence" value="ECO:0007669"/>
    <property type="project" value="UniProtKB-EC"/>
</dbReference>
<evidence type="ECO:0000256" key="13">
    <source>
        <dbReference type="PIRNR" id="PIRNR004930"/>
    </source>
</evidence>
<dbReference type="GO" id="GO:0000049">
    <property type="term" value="F:tRNA binding"/>
    <property type="evidence" value="ECO:0007669"/>
    <property type="project" value="TreeGrafter"/>
</dbReference>
<comment type="subcellular location">
    <subcellularLocation>
        <location evidence="1 13">Cytoplasm</location>
    </subcellularLocation>
</comment>
<dbReference type="NCBIfam" id="TIGR00057">
    <property type="entry name" value="L-threonylcarbamoyladenylate synthase"/>
    <property type="match status" value="1"/>
</dbReference>
<evidence type="ECO:0000256" key="14">
    <source>
        <dbReference type="PIRSR" id="PIRSR004930-1"/>
    </source>
</evidence>
<dbReference type="InterPro" id="IPR006070">
    <property type="entry name" value="Sua5-like_dom"/>
</dbReference>
<dbReference type="InterPro" id="IPR017945">
    <property type="entry name" value="DHBP_synth_RibB-like_a/b_dom"/>
</dbReference>
<evidence type="ECO:0000256" key="12">
    <source>
        <dbReference type="ARBA" id="ARBA00048366"/>
    </source>
</evidence>
<keyword evidence="8 13" id="KW-0548">Nucleotidyltransferase</keyword>
<dbReference type="EMBL" id="CP073708">
    <property type="protein sequence ID" value="QUO41319.1"/>
    <property type="molecule type" value="Genomic_DNA"/>
</dbReference>
<feature type="domain" description="YrdC-like" evidence="15">
    <location>
        <begin position="22"/>
        <end position="208"/>
    </location>
</feature>
<sequence length="359" mass="38643">MDWEWDTKEWIVDKNVENLQSCTQIVDAARFLRDGETVAFPTETVYGLGANALSDEAVGKIFIAKGRPSDNPLIVHIAEKEQLREIVASLPEKATPLIEAFWPGPLTLILPKTDKVASLVTAGLDTVGVRMPDHPIALALIKQAGVPVAAPSANRSGRPSPTTAQHVLTDLSGRIAGVIDGGATGVGVESTVLDVTVDPPLICRPGGITREQLEAVVGEVRLDPAFLVDAAETPRSPGMKYAHYAPEGEMWLIQGEDSQVKEQMRIMLAEAKRQGRKTGVIATEESLSYWERQPEADVVLSVGSGAELGQVAQQLYGVLRQFDEDHVQFIVGPTFPRSGIGMAVMNRLEKASGGRILSV</sequence>
<evidence type="ECO:0000256" key="9">
    <source>
        <dbReference type="ARBA" id="ARBA00022741"/>
    </source>
</evidence>
<keyword evidence="19" id="KW-1185">Reference proteome</keyword>
<dbReference type="Proteomes" id="UP000677234">
    <property type="component" value="Chromosome"/>
</dbReference>
<dbReference type="Pfam" id="PF03481">
    <property type="entry name" value="Sua5_C"/>
    <property type="match status" value="1"/>
</dbReference>
<dbReference type="PIRSF" id="PIRSF004930">
    <property type="entry name" value="Tln_factor_SUA5"/>
    <property type="match status" value="1"/>
</dbReference>
<dbReference type="EC" id="2.7.7.87" evidence="3 13"/>
<feature type="binding site" evidence="14">
    <location>
        <position position="190"/>
    </location>
    <ligand>
        <name>L-threonine</name>
        <dbReference type="ChEBI" id="CHEBI:57926"/>
    </ligand>
</feature>
<evidence type="ECO:0000256" key="3">
    <source>
        <dbReference type="ARBA" id="ARBA00012584"/>
    </source>
</evidence>
<feature type="binding site" evidence="14">
    <location>
        <position position="44"/>
    </location>
    <ligand>
        <name>L-threonine</name>
        <dbReference type="ChEBI" id="CHEBI:57926"/>
    </ligand>
</feature>
<proteinExistence type="inferred from homology"/>
<dbReference type="Proteomes" id="UP000595847">
    <property type="component" value="Chromosome"/>
</dbReference>
<dbReference type="SUPFAM" id="SSF55821">
    <property type="entry name" value="YrdC/RibB"/>
    <property type="match status" value="1"/>
</dbReference>
<dbReference type="GO" id="GO:0005737">
    <property type="term" value="C:cytoplasm"/>
    <property type="evidence" value="ECO:0007669"/>
    <property type="project" value="UniProtKB-SubCell"/>
</dbReference>
<feature type="binding site" evidence="14">
    <location>
        <position position="244"/>
    </location>
    <ligand>
        <name>ATP</name>
        <dbReference type="ChEBI" id="CHEBI:30616"/>
    </ligand>
</feature>
<comment type="similarity">
    <text evidence="2 13">Belongs to the SUA5 family.</text>
</comment>
<dbReference type="PANTHER" id="PTHR17490">
    <property type="entry name" value="SUA5"/>
    <property type="match status" value="1"/>
</dbReference>
<feature type="binding site" evidence="14">
    <location>
        <position position="204"/>
    </location>
    <ligand>
        <name>ATP</name>
        <dbReference type="ChEBI" id="CHEBI:30616"/>
    </ligand>
</feature>
<feature type="binding site" evidence="14">
    <location>
        <position position="152"/>
    </location>
    <ligand>
        <name>ATP</name>
        <dbReference type="ChEBI" id="CHEBI:30616"/>
    </ligand>
</feature>
<dbReference type="PANTHER" id="PTHR17490:SF16">
    <property type="entry name" value="THREONYLCARBAMOYL-AMP SYNTHASE"/>
    <property type="match status" value="1"/>
</dbReference>
<feature type="binding site" evidence="14">
    <location>
        <position position="126"/>
    </location>
    <ligand>
        <name>ATP</name>
        <dbReference type="ChEBI" id="CHEBI:30616"/>
    </ligand>
</feature>
<name>A0A7T5JNM6_9BACL</name>
<keyword evidence="10 13" id="KW-0067">ATP-binding</keyword>
<dbReference type="GO" id="GO:0008033">
    <property type="term" value="P:tRNA processing"/>
    <property type="evidence" value="ECO:0007669"/>
    <property type="project" value="UniProtKB-KW"/>
</dbReference>
<dbReference type="GO" id="GO:0003725">
    <property type="term" value="F:double-stranded RNA binding"/>
    <property type="evidence" value="ECO:0007669"/>
    <property type="project" value="UniProtKB-UniRule"/>
</dbReference>
<reference evidence="16 18" key="1">
    <citation type="submission" date="2020-12" db="EMBL/GenBank/DDBJ databases">
        <title>strain FJAT-54423T represents a novel species of the genus Brevibacillus.</title>
        <authorList>
            <person name="Tang R."/>
        </authorList>
    </citation>
    <scope>NUCLEOTIDE SEQUENCE [LARGE SCALE GENOMIC DNA]</scope>
    <source>
        <strain evidence="16 18">FJAT-54423</strain>
    </source>
</reference>
<protein>
    <recommendedName>
        <fullName evidence="4 13">Threonylcarbamoyl-AMP synthase</fullName>
        <shortName evidence="13">TC-AMP synthase</shortName>
        <ecNumber evidence="3 13">2.7.7.87</ecNumber>
    </recommendedName>
    <alternativeName>
        <fullName evidence="11 13">L-threonylcarbamoyladenylate synthase</fullName>
    </alternativeName>
</protein>
<comment type="function">
    <text evidence="13">Required for the formation of a threonylcarbamoyl group on adenosine at position 37 (t(6)A37) in tRNAs that read codons beginning with adenine.</text>
</comment>
<dbReference type="FunFam" id="3.90.870.10:FF:000008">
    <property type="entry name" value="Threonylcarbamoyl-AMP synthase"/>
    <property type="match status" value="1"/>
</dbReference>
<keyword evidence="7 13" id="KW-0819">tRNA processing</keyword>
<evidence type="ECO:0000313" key="17">
    <source>
        <dbReference type="EMBL" id="QUO41319.1"/>
    </source>
</evidence>
<evidence type="ECO:0000256" key="7">
    <source>
        <dbReference type="ARBA" id="ARBA00022694"/>
    </source>
</evidence>
<dbReference type="RefSeq" id="WP_198827818.1">
    <property type="nucleotide sequence ID" value="NZ_CP066308.1"/>
</dbReference>
<keyword evidence="5 13" id="KW-0963">Cytoplasm</keyword>
<evidence type="ECO:0000256" key="4">
    <source>
        <dbReference type="ARBA" id="ARBA00015492"/>
    </source>
</evidence>
<feature type="binding site" evidence="14">
    <location>
        <position position="67"/>
    </location>
    <ligand>
        <name>ATP</name>
        <dbReference type="ChEBI" id="CHEBI:30616"/>
    </ligand>
</feature>
<evidence type="ECO:0000256" key="5">
    <source>
        <dbReference type="ARBA" id="ARBA00022490"/>
    </source>
</evidence>
<feature type="binding site" evidence="14">
    <location>
        <position position="150"/>
    </location>
    <ligand>
        <name>L-threonine</name>
        <dbReference type="ChEBI" id="CHEBI:57926"/>
    </ligand>
</feature>
<evidence type="ECO:0000313" key="19">
    <source>
        <dbReference type="Proteomes" id="UP000677234"/>
    </source>
</evidence>
<reference evidence="17" key="2">
    <citation type="submission" date="2021-04" db="EMBL/GenBank/DDBJ databases">
        <title>Brevibacillus composti FJAT-54423, complete genome.</title>
        <authorList>
            <person name="Tang R."/>
        </authorList>
    </citation>
    <scope>NUCLEOTIDE SEQUENCE</scope>
    <source>
        <strain evidence="17">FJAT-54424</strain>
    </source>
</reference>
<dbReference type="InterPro" id="IPR005145">
    <property type="entry name" value="Sua5_C"/>
</dbReference>
<dbReference type="EMBL" id="CP066308">
    <property type="protein sequence ID" value="QQE74237.1"/>
    <property type="molecule type" value="Genomic_DNA"/>
</dbReference>
<organism evidence="16 18">
    <name type="scientific">Brevibacillus composti</name>
    <dbReference type="NCBI Taxonomy" id="2796470"/>
    <lineage>
        <taxon>Bacteria</taxon>
        <taxon>Bacillati</taxon>
        <taxon>Bacillota</taxon>
        <taxon>Bacilli</taxon>
        <taxon>Bacillales</taxon>
        <taxon>Paenibacillaceae</taxon>
        <taxon>Brevibacillus</taxon>
    </lineage>
</organism>
<evidence type="ECO:0000313" key="18">
    <source>
        <dbReference type="Proteomes" id="UP000595847"/>
    </source>
</evidence>
<evidence type="ECO:0000256" key="1">
    <source>
        <dbReference type="ARBA" id="ARBA00004496"/>
    </source>
</evidence>
<dbReference type="GO" id="GO:0006450">
    <property type="term" value="P:regulation of translational fidelity"/>
    <property type="evidence" value="ECO:0007669"/>
    <property type="project" value="TreeGrafter"/>
</dbReference>
<keyword evidence="9 13" id="KW-0547">Nucleotide-binding</keyword>
<dbReference type="Gene3D" id="3.40.50.11030">
    <property type="entry name" value="Threonylcarbamoyl-AMP synthase, C-terminal domain"/>
    <property type="match status" value="1"/>
</dbReference>
<dbReference type="PROSITE" id="PS51163">
    <property type="entry name" value="YRDC"/>
    <property type="match status" value="1"/>
</dbReference>
<gene>
    <name evidence="16" type="ORF">JD108_20800</name>
    <name evidence="17" type="ORF">KDJ56_20735</name>
</gene>
<feature type="binding site" evidence="14">
    <location>
        <position position="160"/>
    </location>
    <ligand>
        <name>ATP</name>
        <dbReference type="ChEBI" id="CHEBI:30616"/>
    </ligand>
</feature>
<dbReference type="Pfam" id="PF01300">
    <property type="entry name" value="Sua5_yciO_yrdC"/>
    <property type="match status" value="1"/>
</dbReference>
<dbReference type="KEGG" id="bcop:JD108_20800"/>
<feature type="binding site" evidence="14">
    <location>
        <position position="76"/>
    </location>
    <ligand>
        <name>L-threonine</name>
        <dbReference type="ChEBI" id="CHEBI:57926"/>
    </ligand>
</feature>
<dbReference type="InterPro" id="IPR050156">
    <property type="entry name" value="TC-AMP_synthase_SUA5"/>
</dbReference>
<evidence type="ECO:0000256" key="11">
    <source>
        <dbReference type="ARBA" id="ARBA00029774"/>
    </source>
</evidence>
<evidence type="ECO:0000256" key="10">
    <source>
        <dbReference type="ARBA" id="ARBA00022840"/>
    </source>
</evidence>
<dbReference type="GO" id="GO:0005524">
    <property type="term" value="F:ATP binding"/>
    <property type="evidence" value="ECO:0007669"/>
    <property type="project" value="UniProtKB-UniRule"/>
</dbReference>
<evidence type="ECO:0000256" key="6">
    <source>
        <dbReference type="ARBA" id="ARBA00022679"/>
    </source>
</evidence>
<dbReference type="AlphaFoldDB" id="A0A7T5JNM6"/>
<evidence type="ECO:0000256" key="8">
    <source>
        <dbReference type="ARBA" id="ARBA00022695"/>
    </source>
</evidence>
<dbReference type="InterPro" id="IPR038385">
    <property type="entry name" value="Sua5/YwlC_C"/>
</dbReference>
<evidence type="ECO:0000256" key="2">
    <source>
        <dbReference type="ARBA" id="ARBA00007663"/>
    </source>
</evidence>
<evidence type="ECO:0000313" key="16">
    <source>
        <dbReference type="EMBL" id="QQE74237.1"/>
    </source>
</evidence>
<feature type="binding site" evidence="14">
    <location>
        <position position="71"/>
    </location>
    <ligand>
        <name>ATP</name>
        <dbReference type="ChEBI" id="CHEBI:30616"/>
    </ligand>
</feature>